<organism evidence="2 3">
    <name type="scientific">Vulcanisaeta distributa (strain DSM 14429 / JCM 11212 / NBRC 100878 / IC-017)</name>
    <dbReference type="NCBI Taxonomy" id="572478"/>
    <lineage>
        <taxon>Archaea</taxon>
        <taxon>Thermoproteota</taxon>
        <taxon>Thermoprotei</taxon>
        <taxon>Thermoproteales</taxon>
        <taxon>Thermoproteaceae</taxon>
        <taxon>Vulcanisaeta</taxon>
    </lineage>
</organism>
<feature type="transmembrane region" description="Helical" evidence="1">
    <location>
        <begin position="106"/>
        <end position="123"/>
    </location>
</feature>
<evidence type="ECO:0000313" key="2">
    <source>
        <dbReference type="EMBL" id="ADN49825.1"/>
    </source>
</evidence>
<proteinExistence type="predicted"/>
<name>E1QU28_VULDI</name>
<evidence type="ECO:0000313" key="3">
    <source>
        <dbReference type="Proteomes" id="UP000006681"/>
    </source>
</evidence>
<dbReference type="HOGENOM" id="CLU_1902059_0_0_2"/>
<sequence>MRVRDRLISGAVNAATDVLLLILMLILYSLLSSYMAHLPIQFTSIITEYITLIAAFAVLAFLRGLLAGHVLAYPVILGEATLITAIFLSIPGTITAYGVTVNITPLIYFLWSVEMAWVVYSIIDQFNNTLLDP</sequence>
<evidence type="ECO:0000256" key="1">
    <source>
        <dbReference type="SAM" id="Phobius"/>
    </source>
</evidence>
<feature type="transmembrane region" description="Helical" evidence="1">
    <location>
        <begin position="7"/>
        <end position="28"/>
    </location>
</feature>
<feature type="transmembrane region" description="Helical" evidence="1">
    <location>
        <begin position="71"/>
        <end position="94"/>
    </location>
</feature>
<reference evidence="3" key="2">
    <citation type="journal article" date="2010" name="Stand. Genomic Sci.">
        <title>Complete genome sequence of Vulcanisaeta distributa type strain (IC-017T).</title>
        <authorList>
            <person name="Mavromatis K."/>
            <person name="Sikorski J."/>
            <person name="Pabst E."/>
            <person name="Teshima H."/>
            <person name="Lapidus A."/>
            <person name="Lucas S."/>
            <person name="Nolan M."/>
            <person name="Glavina Del Rio T."/>
            <person name="Cheng J."/>
            <person name="Bruce D."/>
            <person name="Goodwin L."/>
            <person name="Pitluck S."/>
            <person name="Liolios K."/>
            <person name="Ivanova N."/>
            <person name="Mikhailova N."/>
            <person name="Pati A."/>
            <person name="Chen A."/>
            <person name="Palaniappan K."/>
            <person name="Land M."/>
            <person name="Hauser L."/>
            <person name="Chang Y."/>
            <person name="Jeffries C."/>
            <person name="Rohde M."/>
            <person name="Spring S."/>
            <person name="Goker M."/>
            <person name="Wirth R."/>
            <person name="Woyke T."/>
            <person name="Bristow J."/>
            <person name="Eisen J."/>
            <person name="Markowitz V."/>
            <person name="Hugenholtz P."/>
            <person name="Klenk H."/>
            <person name="Kyrpides N."/>
        </authorList>
    </citation>
    <scope>NUCLEOTIDE SEQUENCE [LARGE SCALE GENOMIC DNA]</scope>
    <source>
        <strain evidence="3">DSM 14429 / JCM 11212 / NBRC 100878 / IC-017</strain>
    </source>
</reference>
<dbReference type="OrthoDB" id="27696at2157"/>
<dbReference type="RefSeq" id="WP_013335550.1">
    <property type="nucleotide sequence ID" value="NC_014537.1"/>
</dbReference>
<protein>
    <submittedName>
        <fullName evidence="2">Uncharacterized protein</fullName>
    </submittedName>
</protein>
<dbReference type="Proteomes" id="UP000006681">
    <property type="component" value="Chromosome"/>
</dbReference>
<reference evidence="2 3" key="1">
    <citation type="journal article" date="2010" name="Stand. Genomic Sci.">
        <title>Complete genome sequence of Vulcanisaeta distributa type strain (IC-017).</title>
        <authorList>
            <person name="Mavromatis K."/>
            <person name="Sikorski J."/>
            <person name="Pabst E."/>
            <person name="Teshima H."/>
            <person name="Lapidus A."/>
            <person name="Lucas S."/>
            <person name="Nolan M."/>
            <person name="Glavina Del Rio T."/>
            <person name="Cheng J.F."/>
            <person name="Bruce D."/>
            <person name="Goodwin L."/>
            <person name="Pitluck S."/>
            <person name="Liolios K."/>
            <person name="Ivanova N."/>
            <person name="Mikhailova N."/>
            <person name="Pati A."/>
            <person name="Chen A."/>
            <person name="Palaniappan K."/>
            <person name="Land M."/>
            <person name="Hauser L."/>
            <person name="Chang Y.J."/>
            <person name="Jeffries C.D."/>
            <person name="Rohde M."/>
            <person name="Spring S."/>
            <person name="Goker M."/>
            <person name="Wirth R."/>
            <person name="Woyke T."/>
            <person name="Bristow J."/>
            <person name="Eisen J.A."/>
            <person name="Markowitz V."/>
            <person name="Hugenholtz P."/>
            <person name="Klenk H.P."/>
            <person name="Kyrpides N.C."/>
        </authorList>
    </citation>
    <scope>NUCLEOTIDE SEQUENCE [LARGE SCALE GENOMIC DNA]</scope>
    <source>
        <strain evidence="3">DSM 14429 / JCM 11212 / NBRC 100878 / IC-017</strain>
    </source>
</reference>
<dbReference type="GeneID" id="9751342"/>
<keyword evidence="1" id="KW-0472">Membrane</keyword>
<accession>E1QU28</accession>
<dbReference type="KEGG" id="vdi:Vdis_0424"/>
<dbReference type="eggNOG" id="arCOG13781">
    <property type="taxonomic scope" value="Archaea"/>
</dbReference>
<dbReference type="EMBL" id="CP002100">
    <property type="protein sequence ID" value="ADN49825.1"/>
    <property type="molecule type" value="Genomic_DNA"/>
</dbReference>
<keyword evidence="1" id="KW-0812">Transmembrane</keyword>
<feature type="transmembrane region" description="Helical" evidence="1">
    <location>
        <begin position="40"/>
        <end position="62"/>
    </location>
</feature>
<keyword evidence="3" id="KW-1185">Reference proteome</keyword>
<gene>
    <name evidence="2" type="ordered locus">Vdis_0424</name>
</gene>
<keyword evidence="1" id="KW-1133">Transmembrane helix</keyword>
<dbReference type="AlphaFoldDB" id="E1QU28"/>
<dbReference type="STRING" id="572478.Vdis_0424"/>